<evidence type="ECO:0000259" key="12">
    <source>
        <dbReference type="PROSITE" id="PS50939"/>
    </source>
</evidence>
<dbReference type="GO" id="GO:0016020">
    <property type="term" value="C:membrane"/>
    <property type="evidence" value="ECO:0007669"/>
    <property type="project" value="UniProtKB-SubCell"/>
</dbReference>
<dbReference type="EMBL" id="JALLAZ020000827">
    <property type="protein sequence ID" value="KAL3786456.1"/>
    <property type="molecule type" value="Genomic_DNA"/>
</dbReference>
<feature type="transmembrane region" description="Helical" evidence="11">
    <location>
        <begin position="145"/>
        <end position="166"/>
    </location>
</feature>
<evidence type="ECO:0000313" key="14">
    <source>
        <dbReference type="Proteomes" id="UP001530315"/>
    </source>
</evidence>
<evidence type="ECO:0000256" key="6">
    <source>
        <dbReference type="ARBA" id="ARBA00022723"/>
    </source>
</evidence>
<feature type="transmembrane region" description="Helical" evidence="11">
    <location>
        <begin position="63"/>
        <end position="82"/>
    </location>
</feature>
<feature type="transmembrane region" description="Helical" evidence="11">
    <location>
        <begin position="102"/>
        <end position="124"/>
    </location>
</feature>
<reference evidence="13 14" key="1">
    <citation type="submission" date="2024-10" db="EMBL/GenBank/DDBJ databases">
        <title>Updated reference genomes for cyclostephanoid diatoms.</title>
        <authorList>
            <person name="Roberts W.R."/>
            <person name="Alverson A.J."/>
        </authorList>
    </citation>
    <scope>NUCLEOTIDE SEQUENCE [LARGE SCALE GENOMIC DNA]</scope>
    <source>
        <strain evidence="13 14">AJA276-08</strain>
    </source>
</reference>
<keyword evidence="8 11" id="KW-1133">Transmembrane helix</keyword>
<evidence type="ECO:0000256" key="7">
    <source>
        <dbReference type="ARBA" id="ARBA00022982"/>
    </source>
</evidence>
<dbReference type="PANTHER" id="PTHR10106">
    <property type="entry name" value="CYTOCHROME B561-RELATED"/>
    <property type="match status" value="1"/>
</dbReference>
<evidence type="ECO:0000256" key="4">
    <source>
        <dbReference type="ARBA" id="ARBA00022617"/>
    </source>
</evidence>
<keyword evidence="14" id="KW-1185">Reference proteome</keyword>
<dbReference type="AlphaFoldDB" id="A0ABD3PGP4"/>
<keyword evidence="4" id="KW-0349">Heme</keyword>
<organism evidence="13 14">
    <name type="scientific">Stephanodiscus triporus</name>
    <dbReference type="NCBI Taxonomy" id="2934178"/>
    <lineage>
        <taxon>Eukaryota</taxon>
        <taxon>Sar</taxon>
        <taxon>Stramenopiles</taxon>
        <taxon>Ochrophyta</taxon>
        <taxon>Bacillariophyta</taxon>
        <taxon>Coscinodiscophyceae</taxon>
        <taxon>Thalassiosirophycidae</taxon>
        <taxon>Stephanodiscales</taxon>
        <taxon>Stephanodiscaceae</taxon>
        <taxon>Stephanodiscus</taxon>
    </lineage>
</organism>
<sequence length="302" mass="32835">MPAEEEQPLLLPDSFIMSAKNEADWLHIAEPVASANEGFSSPANAGATENRSSSPFLQRLQSVSIFISLILSPVAIILVSIWASTLGGVSWKEGEAKRVFNWHPVMMVTAYSVMNAGALVFRVSGTSSYQASVGSAPKERGIAKVTHASTWTLSFVFGIVGIIAVFQSHNDKISGYIANLYSLHSWVGITVMTLYSLQFLFGIFAFGGLLSGRRMLTNPLTMEIHKFTGTYIHILVTTTILLGIQEKEGFESCAYEVDSPDLMPVLNYGKIPYACKISHGLGLVILFMGLLTSFGLARFPVL</sequence>
<evidence type="ECO:0000256" key="11">
    <source>
        <dbReference type="SAM" id="Phobius"/>
    </source>
</evidence>
<keyword evidence="7" id="KW-0249">Electron transport</keyword>
<evidence type="ECO:0000313" key="13">
    <source>
        <dbReference type="EMBL" id="KAL3786456.1"/>
    </source>
</evidence>
<dbReference type="InterPro" id="IPR043205">
    <property type="entry name" value="CYB561/CYBRD1-like"/>
</dbReference>
<keyword evidence="9" id="KW-0408">Iron</keyword>
<keyword evidence="5 11" id="KW-0812">Transmembrane</keyword>
<dbReference type="InterPro" id="IPR006593">
    <property type="entry name" value="Cyt_b561/ferric_Rdtase_TM"/>
</dbReference>
<evidence type="ECO:0000256" key="10">
    <source>
        <dbReference type="ARBA" id="ARBA00023136"/>
    </source>
</evidence>
<comment type="caution">
    <text evidence="13">The sequence shown here is derived from an EMBL/GenBank/DDBJ whole genome shotgun (WGS) entry which is preliminary data.</text>
</comment>
<dbReference type="GO" id="GO:0046872">
    <property type="term" value="F:metal ion binding"/>
    <property type="evidence" value="ECO:0007669"/>
    <property type="project" value="UniProtKB-KW"/>
</dbReference>
<gene>
    <name evidence="13" type="ORF">ACHAW5_008234</name>
</gene>
<feature type="domain" description="Cytochrome b561" evidence="12">
    <location>
        <begin position="67"/>
        <end position="282"/>
    </location>
</feature>
<dbReference type="Proteomes" id="UP001530315">
    <property type="component" value="Unassembled WGS sequence"/>
</dbReference>
<evidence type="ECO:0000256" key="8">
    <source>
        <dbReference type="ARBA" id="ARBA00022989"/>
    </source>
</evidence>
<evidence type="ECO:0000256" key="5">
    <source>
        <dbReference type="ARBA" id="ARBA00022692"/>
    </source>
</evidence>
<dbReference type="Pfam" id="PF03188">
    <property type="entry name" value="Cytochrom_B561"/>
    <property type="match status" value="1"/>
</dbReference>
<comment type="cofactor">
    <cofactor evidence="1">
        <name>heme b</name>
        <dbReference type="ChEBI" id="CHEBI:60344"/>
    </cofactor>
</comment>
<feature type="transmembrane region" description="Helical" evidence="11">
    <location>
        <begin position="280"/>
        <end position="299"/>
    </location>
</feature>
<dbReference type="Gene3D" id="1.20.120.1770">
    <property type="match status" value="1"/>
</dbReference>
<name>A0ABD3PGP4_9STRA</name>
<keyword evidence="6" id="KW-0479">Metal-binding</keyword>
<dbReference type="PANTHER" id="PTHR10106:SF0">
    <property type="entry name" value="LD36721P"/>
    <property type="match status" value="1"/>
</dbReference>
<accession>A0ABD3PGP4</accession>
<feature type="transmembrane region" description="Helical" evidence="11">
    <location>
        <begin position="186"/>
        <end position="210"/>
    </location>
</feature>
<evidence type="ECO:0000256" key="2">
    <source>
        <dbReference type="ARBA" id="ARBA00004141"/>
    </source>
</evidence>
<evidence type="ECO:0000256" key="3">
    <source>
        <dbReference type="ARBA" id="ARBA00022448"/>
    </source>
</evidence>
<dbReference type="SMART" id="SM00665">
    <property type="entry name" value="B561"/>
    <property type="match status" value="1"/>
</dbReference>
<dbReference type="PROSITE" id="PS50939">
    <property type="entry name" value="CYTOCHROME_B561"/>
    <property type="match status" value="1"/>
</dbReference>
<proteinExistence type="predicted"/>
<keyword evidence="10 11" id="KW-0472">Membrane</keyword>
<evidence type="ECO:0000256" key="1">
    <source>
        <dbReference type="ARBA" id="ARBA00001970"/>
    </source>
</evidence>
<keyword evidence="3" id="KW-0813">Transport</keyword>
<protein>
    <recommendedName>
        <fullName evidence="12">Cytochrome b561 domain-containing protein</fullName>
    </recommendedName>
</protein>
<evidence type="ECO:0000256" key="9">
    <source>
        <dbReference type="ARBA" id="ARBA00023004"/>
    </source>
</evidence>
<comment type="subcellular location">
    <subcellularLocation>
        <location evidence="2">Membrane</location>
        <topology evidence="2">Multi-pass membrane protein</topology>
    </subcellularLocation>
</comment>